<dbReference type="AlphaFoldDB" id="Q8EWJ1"/>
<keyword evidence="6" id="KW-0812">Transmembrane</keyword>
<dbReference type="GO" id="GO:0004016">
    <property type="term" value="F:adenylate cyclase activity"/>
    <property type="evidence" value="ECO:0007669"/>
    <property type="project" value="UniProtKB-UniRule"/>
</dbReference>
<dbReference type="SUPFAM" id="SSF143597">
    <property type="entry name" value="YojJ-like"/>
    <property type="match status" value="1"/>
</dbReference>
<dbReference type="HOGENOM" id="CLU_038561_2_0_14"/>
<dbReference type="InterPro" id="IPR034693">
    <property type="entry name" value="CdaS"/>
</dbReference>
<dbReference type="InParanoid" id="Q8EWJ1"/>
<evidence type="ECO:0000256" key="6">
    <source>
        <dbReference type="HAMAP-Rule" id="MF_00838"/>
    </source>
</evidence>
<evidence type="ECO:0000256" key="3">
    <source>
        <dbReference type="ARBA" id="ARBA00022695"/>
    </source>
</evidence>
<keyword evidence="3 6" id="KW-0548">Nucleotidyltransferase</keyword>
<dbReference type="RefSeq" id="WP_011077039.1">
    <property type="nucleotide sequence ID" value="NC_004432.1"/>
</dbReference>
<dbReference type="InterPro" id="IPR036888">
    <property type="entry name" value="DNA_integrity_DisA_N_sf"/>
</dbReference>
<dbReference type="FunCoup" id="Q8EWJ1">
    <property type="interactions" value="22"/>
</dbReference>
<organism evidence="8 9">
    <name type="scientific">Malacoplasma penetrans (strain HF-2)</name>
    <name type="common">Mycoplasma penetrans</name>
    <dbReference type="NCBI Taxonomy" id="272633"/>
    <lineage>
        <taxon>Bacteria</taxon>
        <taxon>Bacillati</taxon>
        <taxon>Mycoplasmatota</taxon>
        <taxon>Mycoplasmoidales</taxon>
        <taxon>Mycoplasmoidaceae</taxon>
        <taxon>Malacoplasma</taxon>
    </lineage>
</organism>
<dbReference type="Pfam" id="PF02457">
    <property type="entry name" value="DAC"/>
    <property type="match status" value="1"/>
</dbReference>
<accession>Q8EWJ1</accession>
<dbReference type="Proteomes" id="UP000002522">
    <property type="component" value="Chromosome"/>
</dbReference>
<evidence type="ECO:0000256" key="1">
    <source>
        <dbReference type="ARBA" id="ARBA00000877"/>
    </source>
</evidence>
<evidence type="ECO:0000313" key="8">
    <source>
        <dbReference type="EMBL" id="BAC44003.1"/>
    </source>
</evidence>
<keyword evidence="5 6" id="KW-0067">ATP-binding</keyword>
<evidence type="ECO:0000313" key="9">
    <source>
        <dbReference type="Proteomes" id="UP000002522"/>
    </source>
</evidence>
<dbReference type="GO" id="GO:0006171">
    <property type="term" value="P:cAMP biosynthetic process"/>
    <property type="evidence" value="ECO:0007669"/>
    <property type="project" value="InterPro"/>
</dbReference>
<dbReference type="eggNOG" id="COG1624">
    <property type="taxonomic scope" value="Bacteria"/>
</dbReference>
<evidence type="ECO:0000256" key="2">
    <source>
        <dbReference type="ARBA" id="ARBA00022679"/>
    </source>
</evidence>
<keyword evidence="6" id="KW-0472">Membrane</keyword>
<gene>
    <name evidence="6" type="primary">dacB</name>
    <name evidence="8" type="ordered locus">MYPE2120</name>
</gene>
<comment type="subunit">
    <text evidence="6">Probably oligomerizes.</text>
</comment>
<dbReference type="GO" id="GO:0005524">
    <property type="term" value="F:ATP binding"/>
    <property type="evidence" value="ECO:0007669"/>
    <property type="project" value="UniProtKB-UniRule"/>
</dbReference>
<keyword evidence="4 6" id="KW-0547">Nucleotide-binding</keyword>
<evidence type="ECO:0000256" key="5">
    <source>
        <dbReference type="ARBA" id="ARBA00022840"/>
    </source>
</evidence>
<feature type="domain" description="DAC" evidence="7">
    <location>
        <begin position="35"/>
        <end position="186"/>
    </location>
</feature>
<dbReference type="EMBL" id="BA000026">
    <property type="protein sequence ID" value="BAC44003.1"/>
    <property type="molecule type" value="Genomic_DNA"/>
</dbReference>
<evidence type="ECO:0000256" key="4">
    <source>
        <dbReference type="ARBA" id="ARBA00022741"/>
    </source>
</evidence>
<dbReference type="KEGG" id="mpe:MYPE2120"/>
<dbReference type="EC" id="2.7.7.85" evidence="6"/>
<dbReference type="PANTHER" id="PTHR34185:SF1">
    <property type="entry name" value="DIADENYLATE CYCLASE"/>
    <property type="match status" value="1"/>
</dbReference>
<keyword evidence="6" id="KW-1003">Cell membrane</keyword>
<dbReference type="GO" id="GO:0106408">
    <property type="term" value="F:diadenylate cyclase activity"/>
    <property type="evidence" value="ECO:0007669"/>
    <property type="project" value="UniProtKB-EC"/>
</dbReference>
<evidence type="ECO:0000259" key="7">
    <source>
        <dbReference type="PROSITE" id="PS51794"/>
    </source>
</evidence>
<comment type="catalytic activity">
    <reaction evidence="1 6">
        <text>2 ATP = 3',3'-c-di-AMP + 2 diphosphate</text>
        <dbReference type="Rhea" id="RHEA:35655"/>
        <dbReference type="ChEBI" id="CHEBI:30616"/>
        <dbReference type="ChEBI" id="CHEBI:33019"/>
        <dbReference type="ChEBI" id="CHEBI:71500"/>
        <dbReference type="EC" id="2.7.7.85"/>
    </reaction>
</comment>
<reference evidence="8 9" key="1">
    <citation type="journal article" date="2002" name="Nucleic Acids Res.">
        <title>The complete genomic sequence of Mycoplasma penetrans, an intracellular bacterial pathogen in humans.</title>
        <authorList>
            <person name="Sasaki Y."/>
            <person name="Ishikawa J."/>
            <person name="Yamashita A."/>
            <person name="Oshima K."/>
            <person name="Kenri T."/>
            <person name="Furuya K."/>
            <person name="Yoshino C."/>
            <person name="Horino A."/>
            <person name="Shiba T."/>
            <person name="Sasaki T."/>
            <person name="Hattori M."/>
        </authorList>
    </citation>
    <scope>NUCLEOTIDE SEQUENCE [LARGE SCALE GENOMIC DNA]</scope>
    <source>
        <strain evidence="8 9">HF-2</strain>
    </source>
</reference>
<protein>
    <recommendedName>
        <fullName evidence="6">Diadenylate cyclase</fullName>
        <shortName evidence="6">DAC</shortName>
        <ecNumber evidence="6">2.7.7.85</ecNumber>
    </recommendedName>
    <alternativeName>
        <fullName evidence="6">Cyclic-di-AMP synthase</fullName>
        <shortName evidence="6">c-di-AMP synthase</shortName>
    </alternativeName>
</protein>
<dbReference type="InterPro" id="IPR003390">
    <property type="entry name" value="DNA_integrity_scan_DisA_N"/>
</dbReference>
<dbReference type="Gene3D" id="3.40.1700.10">
    <property type="entry name" value="DNA integrity scanning protein, DisA, N-terminal domain"/>
    <property type="match status" value="1"/>
</dbReference>
<name>Q8EWJ1_MALP2</name>
<dbReference type="PROSITE" id="PS51794">
    <property type="entry name" value="DAC"/>
    <property type="match status" value="1"/>
</dbReference>
<dbReference type="HAMAP" id="MF_00838">
    <property type="entry name" value="DacB"/>
    <property type="match status" value="1"/>
</dbReference>
<dbReference type="PANTHER" id="PTHR34185">
    <property type="entry name" value="DIADENYLATE CYCLASE"/>
    <property type="match status" value="1"/>
</dbReference>
<dbReference type="InterPro" id="IPR014046">
    <property type="entry name" value="C-di-AMP_synthase"/>
</dbReference>
<proteinExistence type="inferred from homology"/>
<dbReference type="InterPro" id="IPR050338">
    <property type="entry name" value="DisA"/>
</dbReference>
<comment type="similarity">
    <text evidence="6">Belongs to the adenylate cyclase family. DacB/CdaS subfamily.</text>
</comment>
<comment type="function">
    <text evidence="6">Catalyzes the condensation of 2 ATP molecules into cyclic di-AMP (c-di-AMP), a second messenger used to regulate differing processes in different bacteria.</text>
</comment>
<keyword evidence="2 6" id="KW-0808">Transferase</keyword>
<keyword evidence="9" id="KW-1185">Reference proteome</keyword>
<keyword evidence="6" id="KW-1133">Transmembrane helix</keyword>
<sequence>MMIAILVILSFLLLWSIIFSVIFFSISNTNAGRVWEIIKRKFSQRKVIEQERENFILNLADVLMRLSSKKIGALIIFEQRNSLNIYQDSGFKMDSRFDIEFVYSVFSNKNASFHDGALIVSNYEIKAISCYVPITKEAVYSKHGARHRAALGISEITDSIAFVVSETNGKISFAKRGELDILGKSQEELEENLKRLI</sequence>
<dbReference type="STRING" id="272633.gene:10731312"/>
<dbReference type="PIRSF" id="PIRSF004793">
    <property type="entry name" value="UCP004793"/>
    <property type="match status" value="1"/>
</dbReference>